<comment type="caution">
    <text evidence="2">The sequence shown here is derived from an EMBL/GenBank/DDBJ whole genome shotgun (WGS) entry which is preliminary data.</text>
</comment>
<feature type="compositionally biased region" description="Acidic residues" evidence="1">
    <location>
        <begin position="171"/>
        <end position="184"/>
    </location>
</feature>
<feature type="compositionally biased region" description="Basic residues" evidence="1">
    <location>
        <begin position="34"/>
        <end position="45"/>
    </location>
</feature>
<reference evidence="2" key="1">
    <citation type="journal article" date="2021" name="IMA Fungus">
        <title>Genomic characterization of three marine fungi, including Emericellopsis atlantica sp. nov. with signatures of a generalist lifestyle and marine biomass degradation.</title>
        <authorList>
            <person name="Hagestad O.C."/>
            <person name="Hou L."/>
            <person name="Andersen J.H."/>
            <person name="Hansen E.H."/>
            <person name="Altermark B."/>
            <person name="Li C."/>
            <person name="Kuhnert E."/>
            <person name="Cox R.J."/>
            <person name="Crous P.W."/>
            <person name="Spatafora J.W."/>
            <person name="Lail K."/>
            <person name="Amirebrahimi M."/>
            <person name="Lipzen A."/>
            <person name="Pangilinan J."/>
            <person name="Andreopoulos W."/>
            <person name="Hayes R.D."/>
            <person name="Ng V."/>
            <person name="Grigoriev I.V."/>
            <person name="Jackson S.A."/>
            <person name="Sutton T.D.S."/>
            <person name="Dobson A.D.W."/>
            <person name="Rama T."/>
        </authorList>
    </citation>
    <scope>NUCLEOTIDE SEQUENCE</scope>
    <source>
        <strain evidence="2">TRa018bII</strain>
    </source>
</reference>
<sequence>MCSNHHSPSQASWDTPVLPRASEQSFLPKDRTGTKKKSRLSRHRWNASNPYEMHWFSQDPKTSQWYRKPVKSSAQQGEASIDLDRDEDDDMHKNIMHGNEQIPSLADNGVPQGGRSMEEDGNEAWSNSSEALTDFYDGEDGGNHERPSPTRHHVQRIPLQEIHSHDRDVDSDQEMLSDGEEQASESERKRPVLYPGSDYPIPSIDHHENPERNHAAFLNEYFTADEGKENQSPTIRSQNTIDDGQHPSPAATLGSQIVRPERNRNSENPRPAQWPDDDPRVLPSPAWSPITPRELPKAGEETAQNPAHARKGFLAGGTPPDRRSRGRFSHIRPERAKRPSALWGPRYR</sequence>
<accession>A0A9P7YN19</accession>
<protein>
    <submittedName>
        <fullName evidence="2">Uncharacterized protein</fullName>
    </submittedName>
</protein>
<evidence type="ECO:0000313" key="2">
    <source>
        <dbReference type="EMBL" id="KAG9236028.1"/>
    </source>
</evidence>
<dbReference type="AlphaFoldDB" id="A0A9P7YN19"/>
<gene>
    <name evidence="2" type="ORF">BJ875DRAFT_482636</name>
</gene>
<evidence type="ECO:0000313" key="3">
    <source>
        <dbReference type="Proteomes" id="UP000824998"/>
    </source>
</evidence>
<evidence type="ECO:0000256" key="1">
    <source>
        <dbReference type="SAM" id="MobiDB-lite"/>
    </source>
</evidence>
<feature type="region of interest" description="Disordered" evidence="1">
    <location>
        <begin position="1"/>
        <end position="348"/>
    </location>
</feature>
<dbReference type="Proteomes" id="UP000824998">
    <property type="component" value="Unassembled WGS sequence"/>
</dbReference>
<feature type="compositionally biased region" description="Polar residues" evidence="1">
    <location>
        <begin position="230"/>
        <end position="242"/>
    </location>
</feature>
<dbReference type="EMBL" id="MU251416">
    <property type="protein sequence ID" value="KAG9236028.1"/>
    <property type="molecule type" value="Genomic_DNA"/>
</dbReference>
<name>A0A9P7YN19_9HELO</name>
<keyword evidence="3" id="KW-1185">Reference proteome</keyword>
<feature type="compositionally biased region" description="Polar residues" evidence="1">
    <location>
        <begin position="1"/>
        <end position="13"/>
    </location>
</feature>
<feature type="compositionally biased region" description="Basic and acidic residues" evidence="1">
    <location>
        <begin position="204"/>
        <end position="214"/>
    </location>
</feature>
<proteinExistence type="predicted"/>
<organism evidence="2 3">
    <name type="scientific">Amylocarpus encephaloides</name>
    <dbReference type="NCBI Taxonomy" id="45428"/>
    <lineage>
        <taxon>Eukaryota</taxon>
        <taxon>Fungi</taxon>
        <taxon>Dikarya</taxon>
        <taxon>Ascomycota</taxon>
        <taxon>Pezizomycotina</taxon>
        <taxon>Leotiomycetes</taxon>
        <taxon>Helotiales</taxon>
        <taxon>Helotiales incertae sedis</taxon>
        <taxon>Amylocarpus</taxon>
    </lineage>
</organism>